<keyword evidence="1" id="KW-0472">Membrane</keyword>
<keyword evidence="1" id="KW-1133">Transmembrane helix</keyword>
<proteinExistence type="predicted"/>
<dbReference type="GeneID" id="86925890"/>
<reference evidence="4 5" key="1">
    <citation type="submission" date="2017-07" db="EMBL/GenBank/DDBJ databases">
        <title>Isolation and whole genome analysis of endospore-forming bacteria from heroin.</title>
        <authorList>
            <person name="Kalinowski J."/>
            <person name="Ahrens B."/>
            <person name="Al-Dilaimi A."/>
            <person name="Winkler A."/>
            <person name="Wibberg D."/>
            <person name="Schleenbecker U."/>
            <person name="Ruckert C."/>
            <person name="Wolfel R."/>
            <person name="Grass G."/>
        </authorList>
    </citation>
    <scope>NUCLEOTIDE SEQUENCE [LARGE SCALE GENOMIC DNA]</scope>
    <source>
        <strain evidence="3 4">7523-2</strain>
        <strain evidence="2 5">7539</strain>
    </source>
</reference>
<accession>A0A268S1R1</accession>
<comment type="caution">
    <text evidence="3">The sequence shown here is derived from an EMBL/GenBank/DDBJ whole genome shotgun (WGS) entry which is preliminary data.</text>
</comment>
<evidence type="ECO:0000313" key="4">
    <source>
        <dbReference type="Proteomes" id="UP000216133"/>
    </source>
</evidence>
<gene>
    <name evidence="3" type="ORF">CHH61_12225</name>
    <name evidence="2" type="ORF">CHH72_01535</name>
</gene>
<evidence type="ECO:0000313" key="2">
    <source>
        <dbReference type="EMBL" id="PAE90594.1"/>
    </source>
</evidence>
<dbReference type="EMBL" id="NPBS01000064">
    <property type="protein sequence ID" value="PAF25631.1"/>
    <property type="molecule type" value="Genomic_DNA"/>
</dbReference>
<dbReference type="RefSeq" id="WP_011246624.1">
    <property type="nucleotide sequence ID" value="NZ_BOQQ01000005.1"/>
</dbReference>
<dbReference type="AlphaFoldDB" id="A0A268S1R1"/>
<evidence type="ECO:0000256" key="1">
    <source>
        <dbReference type="SAM" id="Phobius"/>
    </source>
</evidence>
<evidence type="ECO:0000313" key="3">
    <source>
        <dbReference type="EMBL" id="PAF25631.1"/>
    </source>
</evidence>
<dbReference type="Proteomes" id="UP000216207">
    <property type="component" value="Unassembled WGS sequence"/>
</dbReference>
<dbReference type="EMBL" id="NPCC01000004">
    <property type="protein sequence ID" value="PAE90594.1"/>
    <property type="molecule type" value="Genomic_DNA"/>
</dbReference>
<sequence>MAKSLLQMAKAAILFTLCTTIFYYGILWVSHEFSEYHKYDEPEGKALKVMSMNVGESDLSIDERIKRFLWMGE</sequence>
<feature type="transmembrane region" description="Helical" evidence="1">
    <location>
        <begin position="12"/>
        <end position="30"/>
    </location>
</feature>
<keyword evidence="1" id="KW-0812">Transmembrane</keyword>
<name>A0A268S1R1_SHOCL</name>
<evidence type="ECO:0000313" key="5">
    <source>
        <dbReference type="Proteomes" id="UP000216207"/>
    </source>
</evidence>
<dbReference type="InterPro" id="IPR025321">
    <property type="entry name" value="DUF4227"/>
</dbReference>
<organism evidence="3 4">
    <name type="scientific">Shouchella clausii</name>
    <name type="common">Alkalihalobacillus clausii</name>
    <dbReference type="NCBI Taxonomy" id="79880"/>
    <lineage>
        <taxon>Bacteria</taxon>
        <taxon>Bacillati</taxon>
        <taxon>Bacillota</taxon>
        <taxon>Bacilli</taxon>
        <taxon>Bacillales</taxon>
        <taxon>Bacillaceae</taxon>
        <taxon>Shouchella</taxon>
    </lineage>
</organism>
<protein>
    <submittedName>
        <fullName evidence="3">DUF4227 domain-containing protein</fullName>
    </submittedName>
</protein>
<dbReference type="Pfam" id="PF14004">
    <property type="entry name" value="DUF4227"/>
    <property type="match status" value="1"/>
</dbReference>
<dbReference type="Proteomes" id="UP000216133">
    <property type="component" value="Unassembled WGS sequence"/>
</dbReference>